<accession>A0AAV2SQ55</accession>
<keyword evidence="2" id="KW-1185">Reference proteome</keyword>
<proteinExistence type="predicted"/>
<name>A0AAV2SQ55_MEGNR</name>
<evidence type="ECO:0000313" key="1">
    <source>
        <dbReference type="EMBL" id="CAL4237271.1"/>
    </source>
</evidence>
<protein>
    <recommendedName>
        <fullName evidence="3">MHC class II antigen</fullName>
    </recommendedName>
</protein>
<evidence type="ECO:0008006" key="3">
    <source>
        <dbReference type="Google" id="ProtNLM"/>
    </source>
</evidence>
<feature type="non-terminal residue" evidence="1">
    <location>
        <position position="108"/>
    </location>
</feature>
<dbReference type="EMBL" id="CAXKWB010121367">
    <property type="protein sequence ID" value="CAL4237271.1"/>
    <property type="molecule type" value="Genomic_DNA"/>
</dbReference>
<feature type="non-terminal residue" evidence="1">
    <location>
        <position position="1"/>
    </location>
</feature>
<evidence type="ECO:0000313" key="2">
    <source>
        <dbReference type="Proteomes" id="UP001497623"/>
    </source>
</evidence>
<gene>
    <name evidence="1" type="ORF">MNOR_LOCUS40340</name>
</gene>
<sequence>ATYMTSSTLHQVFNEENNGQKLKCVIEHPSFAMPDVTIVPITIYFSPGQKQVHTFYQISLTSPYEVFISFSANPHPTALMWSYESIFQKMAYQIQIPTDNGKFSTSLI</sequence>
<reference evidence="1 2" key="1">
    <citation type="submission" date="2024-05" db="EMBL/GenBank/DDBJ databases">
        <authorList>
            <person name="Wallberg A."/>
        </authorList>
    </citation>
    <scope>NUCLEOTIDE SEQUENCE [LARGE SCALE GENOMIC DNA]</scope>
</reference>
<organism evidence="1 2">
    <name type="scientific">Meganyctiphanes norvegica</name>
    <name type="common">Northern krill</name>
    <name type="synonym">Thysanopoda norvegica</name>
    <dbReference type="NCBI Taxonomy" id="48144"/>
    <lineage>
        <taxon>Eukaryota</taxon>
        <taxon>Metazoa</taxon>
        <taxon>Ecdysozoa</taxon>
        <taxon>Arthropoda</taxon>
        <taxon>Crustacea</taxon>
        <taxon>Multicrustacea</taxon>
        <taxon>Malacostraca</taxon>
        <taxon>Eumalacostraca</taxon>
        <taxon>Eucarida</taxon>
        <taxon>Euphausiacea</taxon>
        <taxon>Euphausiidae</taxon>
        <taxon>Meganyctiphanes</taxon>
    </lineage>
</organism>
<comment type="caution">
    <text evidence="1">The sequence shown here is derived from an EMBL/GenBank/DDBJ whole genome shotgun (WGS) entry which is preliminary data.</text>
</comment>
<dbReference type="Proteomes" id="UP001497623">
    <property type="component" value="Unassembled WGS sequence"/>
</dbReference>
<dbReference type="AlphaFoldDB" id="A0AAV2SQ55"/>